<keyword evidence="5" id="KW-0378">Hydrolase</keyword>
<proteinExistence type="inferred from homology"/>
<keyword evidence="2 5" id="KW-0064">Aspartyl protease</keyword>
<feature type="disulfide bond" evidence="4">
    <location>
        <begin position="501"/>
        <end position="558"/>
    </location>
</feature>
<accession>A0A8H3B742</accession>
<dbReference type="PROSITE" id="PS51767">
    <property type="entry name" value="PEPTIDASE_A1"/>
    <property type="match status" value="1"/>
</dbReference>
<evidence type="ECO:0000256" key="1">
    <source>
        <dbReference type="ARBA" id="ARBA00007447"/>
    </source>
</evidence>
<reference evidence="8" key="1">
    <citation type="submission" date="2021-01" db="EMBL/GenBank/DDBJ databases">
        <authorList>
            <person name="Kaushik A."/>
        </authorList>
    </citation>
    <scope>NUCLEOTIDE SEQUENCE</scope>
    <source>
        <strain evidence="8">AG4-RS23</strain>
    </source>
</reference>
<dbReference type="InterPro" id="IPR034164">
    <property type="entry name" value="Pepsin-like_dom"/>
</dbReference>
<evidence type="ECO:0000313" key="9">
    <source>
        <dbReference type="Proteomes" id="UP000663861"/>
    </source>
</evidence>
<comment type="similarity">
    <text evidence="1 5">Belongs to the peptidase A1 family.</text>
</comment>
<name>A0A8H3B742_9AGAM</name>
<dbReference type="CDD" id="cd05471">
    <property type="entry name" value="pepsin_like"/>
    <property type="match status" value="1"/>
</dbReference>
<organism evidence="8 9">
    <name type="scientific">Rhizoctonia solani</name>
    <dbReference type="NCBI Taxonomy" id="456999"/>
    <lineage>
        <taxon>Eukaryota</taxon>
        <taxon>Fungi</taxon>
        <taxon>Dikarya</taxon>
        <taxon>Basidiomycota</taxon>
        <taxon>Agaricomycotina</taxon>
        <taxon>Agaricomycetes</taxon>
        <taxon>Cantharellales</taxon>
        <taxon>Ceratobasidiaceae</taxon>
        <taxon>Rhizoctonia</taxon>
    </lineage>
</organism>
<dbReference type="GO" id="GO:0004190">
    <property type="term" value="F:aspartic-type endopeptidase activity"/>
    <property type="evidence" value="ECO:0007669"/>
    <property type="project" value="UniProtKB-KW"/>
</dbReference>
<feature type="active site" evidence="3">
    <location>
        <position position="277"/>
    </location>
</feature>
<evidence type="ECO:0000313" key="8">
    <source>
        <dbReference type="EMBL" id="CAE6449362.1"/>
    </source>
</evidence>
<evidence type="ECO:0000256" key="4">
    <source>
        <dbReference type="PIRSR" id="PIRSR601461-2"/>
    </source>
</evidence>
<gene>
    <name evidence="8" type="ORF">RDB_LOCUS52531</name>
</gene>
<dbReference type="EMBL" id="CAJMWY010000850">
    <property type="protein sequence ID" value="CAE6449362.1"/>
    <property type="molecule type" value="Genomic_DNA"/>
</dbReference>
<protein>
    <recommendedName>
        <fullName evidence="7">Peptidase A1 domain-containing protein</fullName>
    </recommendedName>
</protein>
<dbReference type="PRINTS" id="PR00792">
    <property type="entry name" value="PEPSIN"/>
</dbReference>
<keyword evidence="5" id="KW-0645">Protease</keyword>
<dbReference type="PANTHER" id="PTHR47966">
    <property type="entry name" value="BETA-SITE APP-CLEAVING ENZYME, ISOFORM A-RELATED"/>
    <property type="match status" value="1"/>
</dbReference>
<sequence length="600" mass="61502">MLTPFAFAVLLASLIVSPVEAVPYRRNVGLITVPLTRMHKVRDDVHPQILLQQHANSAHRRLARMTGKREPSSEEMSAAIQKRMVVVGNGVDALRNKQQQKRKYNVGKVDSELTRIRQGVNGNARVAAAAQDGGVAFVTITTTVTPAQLAAPTSTSASTTVVITETVTAGSPAATAPAEAASSVAASSGEVSSGAASSTSAAAPAATGGAGGATPVGNNKEGFSKVNLGAAINGGVTNSTTPTAANSVALDNEANDIGYLATIQLGTPPRDFRLLMDSGSADMWVGGEACQSQAGGGCGTHNFLGAKSSTSFKTAGRTFQVTYGTGQVAGDVITDDVVIAGLKLPAHTFGAATVESVEFSSNDTPFDGLVGLAKSTLSNQKVDTPPESLAKAGLIQSAITSYKIPRLADGKNDGEITFGGIDETKIDTATVTTMANVNKNGFWEVPFTAAVGGKDLGLTGRTAILDTGTSLIIAPPADAQALHAQIPGAKSDGQGGFTIPCTTDAQIPGAKSDGQGGFTIPCTTDAQVAFTMGGRLFAIDPRDLLFVPVNQNNLQGDCVSGIMSGQIGGPQEWLVGDVFLKNVYFSHDVAKDSITLANLK</sequence>
<feature type="signal peptide" evidence="6">
    <location>
        <begin position="1"/>
        <end position="21"/>
    </location>
</feature>
<keyword evidence="6" id="KW-0732">Signal</keyword>
<feature type="disulfide bond" evidence="4">
    <location>
        <begin position="290"/>
        <end position="298"/>
    </location>
</feature>
<evidence type="ECO:0000256" key="6">
    <source>
        <dbReference type="SAM" id="SignalP"/>
    </source>
</evidence>
<evidence type="ECO:0000256" key="5">
    <source>
        <dbReference type="RuleBase" id="RU000454"/>
    </source>
</evidence>
<dbReference type="PANTHER" id="PTHR47966:SF75">
    <property type="entry name" value="ENDOPEPTIDASE (CTSD), PUTATIVE (AFU_ORTHOLOGUE AFUA_4G07040)-RELATED"/>
    <property type="match status" value="1"/>
</dbReference>
<feature type="domain" description="Peptidase A1" evidence="7">
    <location>
        <begin position="259"/>
        <end position="597"/>
    </location>
</feature>
<evidence type="ECO:0000256" key="3">
    <source>
        <dbReference type="PIRSR" id="PIRSR601461-1"/>
    </source>
</evidence>
<dbReference type="GO" id="GO:0006508">
    <property type="term" value="P:proteolysis"/>
    <property type="evidence" value="ECO:0007669"/>
    <property type="project" value="UniProtKB-KW"/>
</dbReference>
<evidence type="ECO:0000259" key="7">
    <source>
        <dbReference type="PROSITE" id="PS51767"/>
    </source>
</evidence>
<dbReference type="Pfam" id="PF00026">
    <property type="entry name" value="Asp"/>
    <property type="match status" value="1"/>
</dbReference>
<dbReference type="InterPro" id="IPR001461">
    <property type="entry name" value="Aspartic_peptidase_A1"/>
</dbReference>
<dbReference type="AlphaFoldDB" id="A0A8H3B742"/>
<feature type="chain" id="PRO_5034261439" description="Peptidase A1 domain-containing protein" evidence="6">
    <location>
        <begin position="22"/>
        <end position="600"/>
    </location>
</feature>
<dbReference type="InterPro" id="IPR021109">
    <property type="entry name" value="Peptidase_aspartic_dom_sf"/>
</dbReference>
<comment type="caution">
    <text evidence="8">The sequence shown here is derived from an EMBL/GenBank/DDBJ whole genome shotgun (WGS) entry which is preliminary data.</text>
</comment>
<dbReference type="SUPFAM" id="SSF50630">
    <property type="entry name" value="Acid proteases"/>
    <property type="match status" value="1"/>
</dbReference>
<dbReference type="InterPro" id="IPR001969">
    <property type="entry name" value="Aspartic_peptidase_AS"/>
</dbReference>
<dbReference type="PROSITE" id="PS00141">
    <property type="entry name" value="ASP_PROTEASE"/>
    <property type="match status" value="1"/>
</dbReference>
<dbReference type="InterPro" id="IPR033121">
    <property type="entry name" value="PEPTIDASE_A1"/>
</dbReference>
<keyword evidence="4" id="KW-1015">Disulfide bond</keyword>
<dbReference type="Proteomes" id="UP000663861">
    <property type="component" value="Unassembled WGS sequence"/>
</dbReference>
<evidence type="ECO:0000256" key="2">
    <source>
        <dbReference type="ARBA" id="ARBA00022750"/>
    </source>
</evidence>
<feature type="active site" evidence="3">
    <location>
        <position position="466"/>
    </location>
</feature>
<dbReference type="Gene3D" id="2.40.70.10">
    <property type="entry name" value="Acid Proteases"/>
    <property type="match status" value="3"/>
</dbReference>